<dbReference type="AlphaFoldDB" id="A0A927J9U7"/>
<keyword evidence="3" id="KW-0460">Magnesium</keyword>
<accession>A0A927J9U7</accession>
<evidence type="ECO:0000256" key="2">
    <source>
        <dbReference type="ARBA" id="ARBA00022801"/>
    </source>
</evidence>
<reference evidence="4" key="1">
    <citation type="submission" date="2020-09" db="EMBL/GenBank/DDBJ databases">
        <title>Hoyosella lacisalsi sp. nov., a halotolerant actinobacterium isolated from soil of Lake Gudzhirganskoe.</title>
        <authorList>
            <person name="Yang Q."/>
            <person name="Guo P.Y."/>
            <person name="Liu S.W."/>
            <person name="Li F.N."/>
            <person name="Sun C.H."/>
        </authorList>
    </citation>
    <scope>NUCLEOTIDE SEQUENCE</scope>
    <source>
        <strain evidence="4">G463</strain>
    </source>
</reference>
<feature type="binding site" evidence="3">
    <location>
        <position position="265"/>
    </location>
    <ligand>
        <name>Mg(2+)</name>
        <dbReference type="ChEBI" id="CHEBI:18420"/>
        <label>1</label>
    </ligand>
</feature>
<dbReference type="InterPro" id="IPR036705">
    <property type="entry name" value="Ribosyl_crysJ1_sf"/>
</dbReference>
<evidence type="ECO:0000256" key="3">
    <source>
        <dbReference type="PIRSR" id="PIRSR605502-1"/>
    </source>
</evidence>
<comment type="cofactor">
    <cofactor evidence="3">
        <name>Mg(2+)</name>
        <dbReference type="ChEBI" id="CHEBI:18420"/>
    </cofactor>
    <text evidence="3">Binds 2 magnesium ions per subunit.</text>
</comment>
<name>A0A927J9U7_9ACTN</name>
<dbReference type="InterPro" id="IPR005502">
    <property type="entry name" value="Ribosyl_crysJ1"/>
</dbReference>
<dbReference type="GO" id="GO:0016787">
    <property type="term" value="F:hydrolase activity"/>
    <property type="evidence" value="ECO:0007669"/>
    <property type="project" value="UniProtKB-KW"/>
</dbReference>
<evidence type="ECO:0000256" key="1">
    <source>
        <dbReference type="ARBA" id="ARBA00010702"/>
    </source>
</evidence>
<feature type="binding site" evidence="3">
    <location>
        <position position="267"/>
    </location>
    <ligand>
        <name>Mg(2+)</name>
        <dbReference type="ChEBI" id="CHEBI:18420"/>
        <label>1</label>
    </ligand>
</feature>
<feature type="binding site" evidence="3">
    <location>
        <position position="61"/>
    </location>
    <ligand>
        <name>Mg(2+)</name>
        <dbReference type="ChEBI" id="CHEBI:18420"/>
        <label>1</label>
    </ligand>
</feature>
<organism evidence="4 5">
    <name type="scientific">Lolliginicoccus lacisalsi</name>
    <dbReference type="NCBI Taxonomy" id="2742202"/>
    <lineage>
        <taxon>Bacteria</taxon>
        <taxon>Bacillati</taxon>
        <taxon>Actinomycetota</taxon>
        <taxon>Actinomycetes</taxon>
        <taxon>Mycobacteriales</taxon>
        <taxon>Hoyosellaceae</taxon>
        <taxon>Lolliginicoccus</taxon>
    </lineage>
</organism>
<feature type="binding site" evidence="3">
    <location>
        <position position="59"/>
    </location>
    <ligand>
        <name>Mg(2+)</name>
        <dbReference type="ChEBI" id="CHEBI:18420"/>
        <label>1</label>
    </ligand>
</feature>
<feature type="binding site" evidence="3">
    <location>
        <position position="60"/>
    </location>
    <ligand>
        <name>Mg(2+)</name>
        <dbReference type="ChEBI" id="CHEBI:18420"/>
        <label>1</label>
    </ligand>
</feature>
<sequence>MDPREQWSGNVLDRARGALIGCAFGDALGAGYEFTYPAPSDEIGMIGGGIGPFAPGEWTDDTSMAIAVARAAHSGLDLRAAAGLDAVAAGFLDWLRSEPKDIGNQTARVLHEAGPDAASMARRASAITGLKGGNGSLMRTAAIGLAYLHDPEGCADAAALVSDLTHDDERAREACQIWSSAIRHAVLTGTLDGARAYLDGVAGSTRSYWSPLFDQAETGSPADFASNGWVVHALQTAWWAITTTDAGAPTHAHEAMERAVRAGRDTDTTAAITGMLVGARWGASSLPDDLVAMLHGWPGLTAVDLGDLAEGIVASTR</sequence>
<dbReference type="SUPFAM" id="SSF101478">
    <property type="entry name" value="ADP-ribosylglycohydrolase"/>
    <property type="match status" value="1"/>
</dbReference>
<evidence type="ECO:0000313" key="5">
    <source>
        <dbReference type="Proteomes" id="UP000642993"/>
    </source>
</evidence>
<dbReference type="Gene3D" id="1.10.4080.10">
    <property type="entry name" value="ADP-ribosylation/Crystallin J1"/>
    <property type="match status" value="1"/>
</dbReference>
<dbReference type="Pfam" id="PF03747">
    <property type="entry name" value="ADP_ribosyl_GH"/>
    <property type="match status" value="1"/>
</dbReference>
<proteinExistence type="inferred from homology"/>
<keyword evidence="5" id="KW-1185">Reference proteome</keyword>
<dbReference type="PANTHER" id="PTHR16222">
    <property type="entry name" value="ADP-RIBOSYLGLYCOHYDROLASE"/>
    <property type="match status" value="1"/>
</dbReference>
<dbReference type="GO" id="GO:0046872">
    <property type="term" value="F:metal ion binding"/>
    <property type="evidence" value="ECO:0007669"/>
    <property type="project" value="UniProtKB-KW"/>
</dbReference>
<dbReference type="EMBL" id="JACYWE010000001">
    <property type="protein sequence ID" value="MBD8504990.1"/>
    <property type="molecule type" value="Genomic_DNA"/>
</dbReference>
<comment type="similarity">
    <text evidence="1">Belongs to the ADP-ribosylglycohydrolase family.</text>
</comment>
<feature type="binding site" evidence="3">
    <location>
        <position position="268"/>
    </location>
    <ligand>
        <name>Mg(2+)</name>
        <dbReference type="ChEBI" id="CHEBI:18420"/>
        <label>1</label>
    </ligand>
</feature>
<dbReference type="Proteomes" id="UP000642993">
    <property type="component" value="Unassembled WGS sequence"/>
</dbReference>
<evidence type="ECO:0000313" key="4">
    <source>
        <dbReference type="EMBL" id="MBD8504990.1"/>
    </source>
</evidence>
<dbReference type="RefSeq" id="WP_192037483.1">
    <property type="nucleotide sequence ID" value="NZ_JACYWE010000001.1"/>
</dbReference>
<keyword evidence="3" id="KW-0479">Metal-binding</keyword>
<dbReference type="PANTHER" id="PTHR16222:SF24">
    <property type="entry name" value="ADP-RIBOSYLHYDROLASE ARH3"/>
    <property type="match status" value="1"/>
</dbReference>
<comment type="caution">
    <text evidence="4">The sequence shown here is derived from an EMBL/GenBank/DDBJ whole genome shotgun (WGS) entry which is preliminary data.</text>
</comment>
<keyword evidence="2" id="KW-0378">Hydrolase</keyword>
<dbReference type="InterPro" id="IPR050792">
    <property type="entry name" value="ADP-ribosylglycohydrolase"/>
</dbReference>
<protein>
    <submittedName>
        <fullName evidence="4">ADP-ribosylglycohydrolase family protein</fullName>
    </submittedName>
</protein>
<gene>
    <name evidence="4" type="ORF">HT102_00615</name>
</gene>